<evidence type="ECO:0000313" key="2">
    <source>
        <dbReference type="Proteomes" id="UP000018040"/>
    </source>
</evidence>
<proteinExistence type="predicted"/>
<reference evidence="2" key="1">
    <citation type="submission" date="2012-02" db="EMBL/GenBank/DDBJ databases">
        <title>Genome sequencing of Giardia lamblia Genotypes A2 and B isolates (DH and GS) and comparative analysis with the genomes of Genotypes A1 and E (WB and Pig).</title>
        <authorList>
            <person name="Adam R."/>
            <person name="Dahlstrom E."/>
            <person name="Martens C."/>
            <person name="Bruno D."/>
            <person name="Barbian K."/>
            <person name="Porcella S.F."/>
            <person name="Nash T."/>
        </authorList>
    </citation>
    <scope>NUCLEOTIDE SEQUENCE</scope>
    <source>
        <strain evidence="2">GS</strain>
    </source>
</reference>
<sequence length="74" mass="8499">MNGVTFDSLIRLKWNKFTIGSLDAFERYESACAAHSRRANDIVQLLKRLYTLHSGIPSIMNSANCDKYLTLYRV</sequence>
<organism evidence="1 2">
    <name type="scientific">Giardia intestinalis</name>
    <name type="common">Giardia lamblia</name>
    <dbReference type="NCBI Taxonomy" id="5741"/>
    <lineage>
        <taxon>Eukaryota</taxon>
        <taxon>Metamonada</taxon>
        <taxon>Diplomonadida</taxon>
        <taxon>Hexamitidae</taxon>
        <taxon>Giardiinae</taxon>
        <taxon>Giardia</taxon>
    </lineage>
</organism>
<reference evidence="1 2" key="2">
    <citation type="journal article" date="2013" name="Genome Biol. Evol.">
        <title>Genome sequencing of Giardia lamblia genotypes A2 and B isolates (DH and GS) and comparative analysis with the genomes of genotypes A1 and E (WB and Pig).</title>
        <authorList>
            <person name="Adam R.D."/>
            <person name="Dahlstrom E.W."/>
            <person name="Martens C.A."/>
            <person name="Bruno D.P."/>
            <person name="Barbian K.D."/>
            <person name="Ricklefs S.M."/>
            <person name="Hernandez M.M."/>
            <person name="Narla N.P."/>
            <person name="Patel R.B."/>
            <person name="Porcella S.F."/>
            <person name="Nash T.E."/>
        </authorList>
    </citation>
    <scope>NUCLEOTIDE SEQUENCE [LARGE SCALE GENOMIC DNA]</scope>
    <source>
        <strain evidence="1 2">GS</strain>
    </source>
</reference>
<name>V6TZ24_GIAIN</name>
<accession>V6TZ24</accession>
<dbReference type="VEuPathDB" id="GiardiaDB:QR46_1153"/>
<dbReference type="AlphaFoldDB" id="V6TZ24"/>
<keyword evidence="1" id="KW-0030">Aminoacyl-tRNA synthetase</keyword>
<keyword evidence="1" id="KW-0436">Ligase</keyword>
<protein>
    <submittedName>
        <fullName evidence="1">Isoleucyl-tRNA synthetase</fullName>
    </submittedName>
</protein>
<evidence type="ECO:0000313" key="1">
    <source>
        <dbReference type="EMBL" id="ESU44001.1"/>
    </source>
</evidence>
<gene>
    <name evidence="1" type="ORF">GSB_151071</name>
</gene>
<dbReference type="GO" id="GO:0004812">
    <property type="term" value="F:aminoacyl-tRNA ligase activity"/>
    <property type="evidence" value="ECO:0007669"/>
    <property type="project" value="UniProtKB-KW"/>
</dbReference>
<comment type="caution">
    <text evidence="1">The sequence shown here is derived from an EMBL/GenBank/DDBJ whole genome shotgun (WGS) entry which is preliminary data.</text>
</comment>
<dbReference type="OrthoDB" id="10568817at2759"/>
<dbReference type="EMBL" id="AHHH01000032">
    <property type="protein sequence ID" value="ESU44001.1"/>
    <property type="molecule type" value="Genomic_DNA"/>
</dbReference>
<dbReference type="Proteomes" id="UP000018040">
    <property type="component" value="Unassembled WGS sequence"/>
</dbReference>